<keyword evidence="11" id="KW-0966">Cell projection</keyword>
<dbReference type="EMBL" id="CP100390">
    <property type="protein sequence ID" value="UZE97690.1"/>
    <property type="molecule type" value="Genomic_DNA"/>
</dbReference>
<name>A0ABY6N6N8_9ALTE</name>
<organism evidence="11 12">
    <name type="scientific">Alkalimarinus alittae</name>
    <dbReference type="NCBI Taxonomy" id="2961619"/>
    <lineage>
        <taxon>Bacteria</taxon>
        <taxon>Pseudomonadati</taxon>
        <taxon>Pseudomonadota</taxon>
        <taxon>Gammaproteobacteria</taxon>
        <taxon>Alteromonadales</taxon>
        <taxon>Alteromonadaceae</taxon>
        <taxon>Alkalimarinus</taxon>
    </lineage>
</organism>
<keyword evidence="5" id="KW-0964">Secreted</keyword>
<evidence type="ECO:0000313" key="12">
    <source>
        <dbReference type="Proteomes" id="UP001163739"/>
    </source>
</evidence>
<evidence type="ECO:0000256" key="1">
    <source>
        <dbReference type="ARBA" id="ARBA00004365"/>
    </source>
</evidence>
<gene>
    <name evidence="11" type="primary">flgK</name>
    <name evidence="11" type="ORF">NKI27_08130</name>
</gene>
<comment type="subcellular location">
    <subcellularLocation>
        <location evidence="1">Bacterial flagellum</location>
    </subcellularLocation>
    <subcellularLocation>
        <location evidence="2">Secreted</location>
    </subcellularLocation>
</comment>
<keyword evidence="11" id="KW-0969">Cilium</keyword>
<evidence type="ECO:0000256" key="4">
    <source>
        <dbReference type="ARBA" id="ARBA00016244"/>
    </source>
</evidence>
<dbReference type="NCBIfam" id="TIGR02492">
    <property type="entry name" value="flgK_ends"/>
    <property type="match status" value="1"/>
</dbReference>
<dbReference type="Pfam" id="PF06429">
    <property type="entry name" value="Flg_bbr_C"/>
    <property type="match status" value="1"/>
</dbReference>
<protein>
    <recommendedName>
        <fullName evidence="4">Flagellar hook-associated protein 1</fullName>
    </recommendedName>
</protein>
<dbReference type="Pfam" id="PF21158">
    <property type="entry name" value="flgK_1st_1"/>
    <property type="match status" value="1"/>
</dbReference>
<keyword evidence="12" id="KW-1185">Reference proteome</keyword>
<sequence>MANLINIGLTGLKSHQSALATTGNNVTNTNTPGYSRQEVIFESNESQLTGAGYVGSGVSVSNIRRLNEEFINTQLRSDTTVNSEQGVLLSLSSQVDNLLASENTGLSSSMSNFFKALQGGAADPSSVPERQLLLSQSESLVGRFNQLYSRLNLQAQGIEQQLSASISEVNSLSSGIARLNGAITVATGAGQGSEPNELMDERDELLRQLSEKVTVSVIPQGDNQVNVFIGKGQPLVVGNNFNQLGTVQSNSNPTQNDIVYMSANGTQNITSDITGGAIGGALEFRDTILKESTGNMGLIAIVLADTINQQHKLGMDLENNLGDSFFTDINDPALMHSRVIGHQDNLPPMDRSIGVEILDTSKLTTANYQLQFSGPTAMDYRVVNDESGKTVAQGTLPGFLPASIDIDGISINLEAGTFQVGDRFTIQPTRYGARDISMNVDRLENIAFASPIRTDASLGNTGDAVISPGVMLDVTNPATNQPLSTFVMPGKINPPMVVKFTSETTYDVLNAADPAKLEPLKPPLNNQKYIAGLDNSLFSVDPGQTVASAQGAAFILQGTAIGAPAMPTVPAVFPGNGYVGQGLTVFTQDSETGVVTSQTATITNNASASDIAATLNKLKGVEANAYTQVEISNLAGAGLEFNLYYTEGGVNKALNVLSPDALDPDLVASAVNESSALGALGYRAVSDGIKVTLTNSGGRDIIVGTGSASGSFDINKVDPYGSPLSPPLSSQTINAGEFVAVGGFIDTTLSGGVTLTADTGTIFDQAPVAQSSYKGFQIDIKGPAGAGDEFSIGYNTGGFSDNRNALAIAGLETSGTVSGGVSSYNEAYSQLVEEVGTFTHKARLDSEASKTLLSQSISSWNEASGVNLDEEAGKLIQYQAAYNASAQVISIARELFDTLLGVF</sequence>
<evidence type="ECO:0000256" key="5">
    <source>
        <dbReference type="ARBA" id="ARBA00022525"/>
    </source>
</evidence>
<evidence type="ECO:0000259" key="10">
    <source>
        <dbReference type="Pfam" id="PF22638"/>
    </source>
</evidence>
<keyword evidence="11" id="KW-0282">Flagellum</keyword>
<feature type="domain" description="Flagellar basal-body/hook protein C-terminal" evidence="8">
    <location>
        <begin position="861"/>
        <end position="900"/>
    </location>
</feature>
<evidence type="ECO:0000259" key="8">
    <source>
        <dbReference type="Pfam" id="PF06429"/>
    </source>
</evidence>
<feature type="domain" description="Flagellar hook-associated protein FlgK helical" evidence="10">
    <location>
        <begin position="93"/>
        <end position="326"/>
    </location>
</feature>
<reference evidence="11" key="1">
    <citation type="submission" date="2022-06" db="EMBL/GenBank/DDBJ databases">
        <title>Alkalimarinus sp. nov., isolated from gut of a Alitta virens.</title>
        <authorList>
            <person name="Yang A.I."/>
            <person name="Shin N.-R."/>
        </authorList>
    </citation>
    <scope>NUCLEOTIDE SEQUENCE</scope>
    <source>
        <strain evidence="11">A2M4</strain>
    </source>
</reference>
<dbReference type="InterPro" id="IPR002371">
    <property type="entry name" value="FlgK"/>
</dbReference>
<dbReference type="SUPFAM" id="SSF64518">
    <property type="entry name" value="Phase 1 flagellin"/>
    <property type="match status" value="1"/>
</dbReference>
<dbReference type="Pfam" id="PF00460">
    <property type="entry name" value="Flg_bb_rod"/>
    <property type="match status" value="1"/>
</dbReference>
<dbReference type="Pfam" id="PF22638">
    <property type="entry name" value="FlgK_D1"/>
    <property type="match status" value="1"/>
</dbReference>
<accession>A0ABY6N6N8</accession>
<dbReference type="PANTHER" id="PTHR30033:SF1">
    <property type="entry name" value="FLAGELLAR HOOK-ASSOCIATED PROTEIN 1"/>
    <property type="match status" value="1"/>
</dbReference>
<dbReference type="PRINTS" id="PR01005">
    <property type="entry name" value="FLGHOOKAP1"/>
</dbReference>
<dbReference type="InterPro" id="IPR049119">
    <property type="entry name" value="FlgK_D2-like"/>
</dbReference>
<evidence type="ECO:0000256" key="2">
    <source>
        <dbReference type="ARBA" id="ARBA00004613"/>
    </source>
</evidence>
<evidence type="ECO:0000256" key="6">
    <source>
        <dbReference type="ARBA" id="ARBA00023143"/>
    </source>
</evidence>
<proteinExistence type="inferred from homology"/>
<dbReference type="InterPro" id="IPR010930">
    <property type="entry name" value="Flg_bb/hook_C_dom"/>
</dbReference>
<dbReference type="InterPro" id="IPR053927">
    <property type="entry name" value="FlgK_helical"/>
</dbReference>
<feature type="domain" description="Flagellar hook-associated protein 1 D2-like" evidence="9">
    <location>
        <begin position="352"/>
        <end position="428"/>
    </location>
</feature>
<feature type="domain" description="Flagellar basal body rod protein N-terminal" evidence="7">
    <location>
        <begin position="5"/>
        <end position="34"/>
    </location>
</feature>
<evidence type="ECO:0000259" key="7">
    <source>
        <dbReference type="Pfam" id="PF00460"/>
    </source>
</evidence>
<comment type="similarity">
    <text evidence="3">Belongs to the flagella basal body rod proteins family.</text>
</comment>
<evidence type="ECO:0000313" key="11">
    <source>
        <dbReference type="EMBL" id="UZE97690.1"/>
    </source>
</evidence>
<dbReference type="Proteomes" id="UP001163739">
    <property type="component" value="Chromosome"/>
</dbReference>
<evidence type="ECO:0000259" key="9">
    <source>
        <dbReference type="Pfam" id="PF21158"/>
    </source>
</evidence>
<dbReference type="PANTHER" id="PTHR30033">
    <property type="entry name" value="FLAGELLAR HOOK-ASSOCIATED PROTEIN 1"/>
    <property type="match status" value="1"/>
</dbReference>
<evidence type="ECO:0000256" key="3">
    <source>
        <dbReference type="ARBA" id="ARBA00009677"/>
    </source>
</evidence>
<dbReference type="InterPro" id="IPR001444">
    <property type="entry name" value="Flag_bb_rod_N"/>
</dbReference>
<dbReference type="RefSeq" id="WP_265049166.1">
    <property type="nucleotide sequence ID" value="NZ_CP100390.1"/>
</dbReference>
<keyword evidence="6" id="KW-0975">Bacterial flagellum</keyword>